<reference evidence="1 2" key="3">
    <citation type="journal article" date="2022" name="Microbiol. Spectr.">
        <title>Folding features and dynamics of 3D genome architecture in plant fungal pathogens.</title>
        <authorList>
            <person name="Xia C."/>
        </authorList>
    </citation>
    <scope>NUCLEOTIDE SEQUENCE [LARGE SCALE GENOMIC DNA]</scope>
    <source>
        <strain evidence="1 2">93-210</strain>
    </source>
</reference>
<keyword evidence="2" id="KW-1185">Reference proteome</keyword>
<reference evidence="2" key="1">
    <citation type="journal article" date="2018" name="BMC Genomics">
        <title>Genomic insights into host adaptation between the wheat stripe rust pathogen (Puccinia striiformis f. sp. tritici) and the barley stripe rust pathogen (Puccinia striiformis f. sp. hordei).</title>
        <authorList>
            <person name="Xia C."/>
            <person name="Wang M."/>
            <person name="Yin C."/>
            <person name="Cornejo O.E."/>
            <person name="Hulbert S.H."/>
            <person name="Chen X."/>
        </authorList>
    </citation>
    <scope>NUCLEOTIDE SEQUENCE [LARGE SCALE GENOMIC DNA]</scope>
    <source>
        <strain evidence="2">93-210</strain>
    </source>
</reference>
<dbReference type="Proteomes" id="UP001060170">
    <property type="component" value="Chromosome 16"/>
</dbReference>
<protein>
    <submittedName>
        <fullName evidence="1">Uncharacterized protein</fullName>
    </submittedName>
</protein>
<name>A0ACC0DTZ4_9BASI</name>
<evidence type="ECO:0000313" key="1">
    <source>
        <dbReference type="EMBL" id="KAI7938393.1"/>
    </source>
</evidence>
<sequence length="118" mass="13477">MINRHSRLTRSIGQIGPIQSTTSLRLNLHQAQRNLSATTATAATSTEGVNETKNQKTSSYAEIKGNFCLYQSIDPESIQRIDRIPKTRCRTTPEQAQRCSKFIKFDWIGRRNRTIRNP</sequence>
<dbReference type="EMBL" id="CM045880">
    <property type="protein sequence ID" value="KAI7938393.1"/>
    <property type="molecule type" value="Genomic_DNA"/>
</dbReference>
<organism evidence="1 2">
    <name type="scientific">Puccinia striiformis f. sp. tritici</name>
    <dbReference type="NCBI Taxonomy" id="168172"/>
    <lineage>
        <taxon>Eukaryota</taxon>
        <taxon>Fungi</taxon>
        <taxon>Dikarya</taxon>
        <taxon>Basidiomycota</taxon>
        <taxon>Pucciniomycotina</taxon>
        <taxon>Pucciniomycetes</taxon>
        <taxon>Pucciniales</taxon>
        <taxon>Pucciniaceae</taxon>
        <taxon>Puccinia</taxon>
    </lineage>
</organism>
<gene>
    <name evidence="1" type="ORF">MJO28_015313</name>
</gene>
<reference evidence="2" key="2">
    <citation type="journal article" date="2018" name="Mol. Plant Microbe Interact.">
        <title>Genome sequence resources for the wheat stripe rust pathogen (Puccinia striiformis f. sp. tritici) and the barley stripe rust pathogen (Puccinia striiformis f. sp. hordei).</title>
        <authorList>
            <person name="Xia C."/>
            <person name="Wang M."/>
            <person name="Yin C."/>
            <person name="Cornejo O.E."/>
            <person name="Hulbert S.H."/>
            <person name="Chen X."/>
        </authorList>
    </citation>
    <scope>NUCLEOTIDE SEQUENCE [LARGE SCALE GENOMIC DNA]</scope>
    <source>
        <strain evidence="2">93-210</strain>
    </source>
</reference>
<comment type="caution">
    <text evidence="1">The sequence shown here is derived from an EMBL/GenBank/DDBJ whole genome shotgun (WGS) entry which is preliminary data.</text>
</comment>
<evidence type="ECO:0000313" key="2">
    <source>
        <dbReference type="Proteomes" id="UP001060170"/>
    </source>
</evidence>
<proteinExistence type="predicted"/>
<accession>A0ACC0DTZ4</accession>